<evidence type="ECO:0000313" key="2">
    <source>
        <dbReference type="Proteomes" id="UP001604336"/>
    </source>
</evidence>
<keyword evidence="2" id="KW-1185">Reference proteome</keyword>
<reference evidence="2" key="1">
    <citation type="submission" date="2024-07" db="EMBL/GenBank/DDBJ databases">
        <title>Two chromosome-level genome assemblies of Korean endemic species Abeliophyllum distichum and Forsythia ovata (Oleaceae).</title>
        <authorList>
            <person name="Jang H."/>
        </authorList>
    </citation>
    <scope>NUCLEOTIDE SEQUENCE [LARGE SCALE GENOMIC DNA]</scope>
</reference>
<dbReference type="AlphaFoldDB" id="A0ABD1V3E9"/>
<evidence type="ECO:0000313" key="1">
    <source>
        <dbReference type="EMBL" id="KAL2531854.1"/>
    </source>
</evidence>
<organism evidence="1 2">
    <name type="scientific">Abeliophyllum distichum</name>
    <dbReference type="NCBI Taxonomy" id="126358"/>
    <lineage>
        <taxon>Eukaryota</taxon>
        <taxon>Viridiplantae</taxon>
        <taxon>Streptophyta</taxon>
        <taxon>Embryophyta</taxon>
        <taxon>Tracheophyta</taxon>
        <taxon>Spermatophyta</taxon>
        <taxon>Magnoliopsida</taxon>
        <taxon>eudicotyledons</taxon>
        <taxon>Gunneridae</taxon>
        <taxon>Pentapetalae</taxon>
        <taxon>asterids</taxon>
        <taxon>lamiids</taxon>
        <taxon>Lamiales</taxon>
        <taxon>Oleaceae</taxon>
        <taxon>Forsythieae</taxon>
        <taxon>Abeliophyllum</taxon>
    </lineage>
</organism>
<gene>
    <name evidence="1" type="ORF">Adt_05205</name>
</gene>
<sequence>MMLRDGLQAPLSGYVMCRTSIKLESYSSLLGTSGLVNLSDYSPTAPVLKDDKLDGTKEEETIVSRVVSHRDMATQMSPIGSCSFISQRKLVILRDPFLCL</sequence>
<accession>A0ABD1V3E9</accession>
<name>A0ABD1V3E9_9LAMI</name>
<dbReference type="EMBL" id="JBFOLK010000002">
    <property type="protein sequence ID" value="KAL2531854.1"/>
    <property type="molecule type" value="Genomic_DNA"/>
</dbReference>
<dbReference type="Proteomes" id="UP001604336">
    <property type="component" value="Unassembled WGS sequence"/>
</dbReference>
<comment type="caution">
    <text evidence="1">The sequence shown here is derived from an EMBL/GenBank/DDBJ whole genome shotgun (WGS) entry which is preliminary data.</text>
</comment>
<proteinExistence type="predicted"/>
<protein>
    <submittedName>
        <fullName evidence="1">Uncharacterized protein</fullName>
    </submittedName>
</protein>